<dbReference type="AlphaFoldDB" id="A0A7J6ESV5"/>
<reference evidence="2 3" key="1">
    <citation type="journal article" date="2020" name="bioRxiv">
        <title>Sequence and annotation of 42 cannabis genomes reveals extensive copy number variation in cannabinoid synthesis and pathogen resistance genes.</title>
        <authorList>
            <person name="Mckernan K.J."/>
            <person name="Helbert Y."/>
            <person name="Kane L.T."/>
            <person name="Ebling H."/>
            <person name="Zhang L."/>
            <person name="Liu B."/>
            <person name="Eaton Z."/>
            <person name="Mclaughlin S."/>
            <person name="Kingan S."/>
            <person name="Baybayan P."/>
            <person name="Concepcion G."/>
            <person name="Jordan M."/>
            <person name="Riva A."/>
            <person name="Barbazuk W."/>
            <person name="Harkins T."/>
        </authorList>
    </citation>
    <scope>NUCLEOTIDE SEQUENCE [LARGE SCALE GENOMIC DNA]</scope>
    <source>
        <strain evidence="3">cv. Jamaican Lion 4</strain>
        <tissue evidence="2">Leaf</tissue>
    </source>
</reference>
<feature type="transmembrane region" description="Helical" evidence="1">
    <location>
        <begin position="15"/>
        <end position="37"/>
    </location>
</feature>
<keyword evidence="1" id="KW-0812">Transmembrane</keyword>
<organism evidence="2 3">
    <name type="scientific">Cannabis sativa</name>
    <name type="common">Hemp</name>
    <name type="synonym">Marijuana</name>
    <dbReference type="NCBI Taxonomy" id="3483"/>
    <lineage>
        <taxon>Eukaryota</taxon>
        <taxon>Viridiplantae</taxon>
        <taxon>Streptophyta</taxon>
        <taxon>Embryophyta</taxon>
        <taxon>Tracheophyta</taxon>
        <taxon>Spermatophyta</taxon>
        <taxon>Magnoliopsida</taxon>
        <taxon>eudicotyledons</taxon>
        <taxon>Gunneridae</taxon>
        <taxon>Pentapetalae</taxon>
        <taxon>rosids</taxon>
        <taxon>fabids</taxon>
        <taxon>Rosales</taxon>
        <taxon>Cannabaceae</taxon>
        <taxon>Cannabis</taxon>
    </lineage>
</organism>
<protein>
    <submittedName>
        <fullName evidence="2">Uncharacterized protein</fullName>
    </submittedName>
</protein>
<dbReference type="Proteomes" id="UP000583929">
    <property type="component" value="Unassembled WGS sequence"/>
</dbReference>
<name>A0A7J6ESV5_CANSA</name>
<feature type="transmembrane region" description="Helical" evidence="1">
    <location>
        <begin position="58"/>
        <end position="81"/>
    </location>
</feature>
<proteinExistence type="predicted"/>
<keyword evidence="3" id="KW-1185">Reference proteome</keyword>
<evidence type="ECO:0000256" key="1">
    <source>
        <dbReference type="SAM" id="Phobius"/>
    </source>
</evidence>
<sequence length="156" mass="18194">MHFKGEIQSKILQKLTWIAAIGVGGIRLVCGFDWCGWSSWVRGRRGFARVDWVHRRGFHWWPWVRVCVGFGVWVRLVWVLVCGFNWCGFVDYCSVGFGRGKEERECRRERMELEGILFLLSPSRFVSSLDLGDGKRRHAAPEPELAQLFYSRLQLS</sequence>
<evidence type="ECO:0000313" key="3">
    <source>
        <dbReference type="Proteomes" id="UP000583929"/>
    </source>
</evidence>
<comment type="caution">
    <text evidence="2">The sequence shown here is derived from an EMBL/GenBank/DDBJ whole genome shotgun (WGS) entry which is preliminary data.</text>
</comment>
<dbReference type="EMBL" id="JAATIQ010000330">
    <property type="protein sequence ID" value="KAF4361512.1"/>
    <property type="molecule type" value="Genomic_DNA"/>
</dbReference>
<accession>A0A7J6ESV5</accession>
<gene>
    <name evidence="2" type="ORF">G4B88_016722</name>
</gene>
<keyword evidence="1" id="KW-1133">Transmembrane helix</keyword>
<keyword evidence="1" id="KW-0472">Membrane</keyword>
<evidence type="ECO:0000313" key="2">
    <source>
        <dbReference type="EMBL" id="KAF4361512.1"/>
    </source>
</evidence>